<name>A0A8H4UIA1_9HYPO</name>
<gene>
    <name evidence="2" type="ORF">FZEAL_6256</name>
</gene>
<evidence type="ECO:0000256" key="1">
    <source>
        <dbReference type="SAM" id="MobiDB-lite"/>
    </source>
</evidence>
<accession>A0A8H4UIA1</accession>
<sequence length="97" mass="10748">MNNLTKSVLSWLKSVPTDHSFTEPRPTLTDQPHSKKRPYFRSDRPLSPPPSQFNTGSAGWMPPSTPSNKKRRLGGVLVLAAPPDNGIEEEDPNNETP</sequence>
<feature type="region of interest" description="Disordered" evidence="1">
    <location>
        <begin position="1"/>
        <end position="97"/>
    </location>
</feature>
<reference evidence="2" key="1">
    <citation type="journal article" date="2020" name="BMC Genomics">
        <title>Correction to: Identification and distribution of gene clusters required for synthesis of sphingolipid metabolism inhibitors in diverse species of the filamentous fungus Fusarium.</title>
        <authorList>
            <person name="Kim H.S."/>
            <person name="Lohmar J.M."/>
            <person name="Busman M."/>
            <person name="Brown D.W."/>
            <person name="Naumann T.A."/>
            <person name="Divon H.H."/>
            <person name="Lysoe E."/>
            <person name="Uhlig S."/>
            <person name="Proctor R.H."/>
        </authorList>
    </citation>
    <scope>NUCLEOTIDE SEQUENCE</scope>
    <source>
        <strain evidence="2">NRRL 22465</strain>
    </source>
</reference>
<dbReference type="EMBL" id="JABEYC010000454">
    <property type="protein sequence ID" value="KAF4977194.1"/>
    <property type="molecule type" value="Genomic_DNA"/>
</dbReference>
<dbReference type="AlphaFoldDB" id="A0A8H4UIA1"/>
<proteinExistence type="predicted"/>
<keyword evidence="3" id="KW-1185">Reference proteome</keyword>
<dbReference type="Proteomes" id="UP000635477">
    <property type="component" value="Unassembled WGS sequence"/>
</dbReference>
<evidence type="ECO:0000313" key="3">
    <source>
        <dbReference type="Proteomes" id="UP000635477"/>
    </source>
</evidence>
<reference evidence="2" key="2">
    <citation type="submission" date="2020-05" db="EMBL/GenBank/DDBJ databases">
        <authorList>
            <person name="Kim H.-S."/>
            <person name="Proctor R.H."/>
            <person name="Brown D.W."/>
        </authorList>
    </citation>
    <scope>NUCLEOTIDE SEQUENCE</scope>
    <source>
        <strain evidence="2">NRRL 22465</strain>
    </source>
</reference>
<evidence type="ECO:0000313" key="2">
    <source>
        <dbReference type="EMBL" id="KAF4977194.1"/>
    </source>
</evidence>
<comment type="caution">
    <text evidence="2">The sequence shown here is derived from an EMBL/GenBank/DDBJ whole genome shotgun (WGS) entry which is preliminary data.</text>
</comment>
<protein>
    <submittedName>
        <fullName evidence="2">Uncharacterized protein</fullName>
    </submittedName>
</protein>
<feature type="compositionally biased region" description="Acidic residues" evidence="1">
    <location>
        <begin position="86"/>
        <end position="97"/>
    </location>
</feature>
<organism evidence="2 3">
    <name type="scientific">Fusarium zealandicum</name>
    <dbReference type="NCBI Taxonomy" id="1053134"/>
    <lineage>
        <taxon>Eukaryota</taxon>
        <taxon>Fungi</taxon>
        <taxon>Dikarya</taxon>
        <taxon>Ascomycota</taxon>
        <taxon>Pezizomycotina</taxon>
        <taxon>Sordariomycetes</taxon>
        <taxon>Hypocreomycetidae</taxon>
        <taxon>Hypocreales</taxon>
        <taxon>Nectriaceae</taxon>
        <taxon>Fusarium</taxon>
        <taxon>Fusarium staphyleae species complex</taxon>
    </lineage>
</organism>